<sequence>MVSLKEELDRKGGLSIIMQGHIGLKNIVYIADISRMWRKLFPKSSIVNVISSSDCIFLNEDNEFQIREEYLKDRFISSAFDIIKKNCDKIIISSFQTPLPKMKSDSPSINNINLMIAAAKTGLEHSNSKYTLRIRNDLFFCDRNFVDFYEKKIKNPIKNKSIFKQRVLVSEIFTLNPLTISKMPFHYSDWFHFGLTEDIKKIWNSVDFYPFEYAVWYRHRHHSQNSNAVEKRFYTRFAPEQWVSFPFIKKQYPELVLEYHNDTTSLIDSIFVLYNNFIILDMHEAHAYIEKYQSIINNMSNYTRVECFSQNTLENIVNFSQDEIKKLFVEGKYASPPRKKIMRLFYRRRLKKIWSSLNKKLP</sequence>
<gene>
    <name evidence="1" type="ordered locus">ZMO1301</name>
</gene>
<dbReference type="HOGENOM" id="CLU_058792_0_0_5"/>
<dbReference type="EMBL" id="AE008692">
    <property type="protein sequence ID" value="AAV89925.1"/>
    <property type="molecule type" value="Genomic_DNA"/>
</dbReference>
<evidence type="ECO:0000313" key="2">
    <source>
        <dbReference type="Proteomes" id="UP000001173"/>
    </source>
</evidence>
<reference evidence="1 2" key="2">
    <citation type="journal article" date="2009" name="Nat. Biotechnol.">
        <title>Improved genome annotation for Zymomonas mobilis.</title>
        <authorList>
            <person name="Yang S."/>
            <person name="Pappas K.M."/>
            <person name="Hauser L.J."/>
            <person name="Land M.L."/>
            <person name="Chen G.L."/>
            <person name="Hurst G.B."/>
            <person name="Pan C."/>
            <person name="Kouvelis V.N."/>
            <person name="Typas M.A."/>
            <person name="Pelletier D.A."/>
            <person name="Klingeman D.M."/>
            <person name="Chang Y.J."/>
            <person name="Samatova N.F."/>
            <person name="Brown S.D."/>
        </authorList>
    </citation>
    <scope>NUCLEOTIDE SEQUENCE [LARGE SCALE GENOMIC DNA]</scope>
    <source>
        <strain evidence="2">ATCC 31821 / ZM4 / CP4</strain>
    </source>
</reference>
<organism evidence="1 2">
    <name type="scientific">Zymomonas mobilis subsp. mobilis (strain ATCC 31821 / ZM4 / CP4)</name>
    <dbReference type="NCBI Taxonomy" id="264203"/>
    <lineage>
        <taxon>Bacteria</taxon>
        <taxon>Pseudomonadati</taxon>
        <taxon>Pseudomonadota</taxon>
        <taxon>Alphaproteobacteria</taxon>
        <taxon>Sphingomonadales</taxon>
        <taxon>Zymomonadaceae</taxon>
        <taxon>Zymomonas</taxon>
    </lineage>
</organism>
<dbReference type="KEGG" id="zmo:ZMO1301"/>
<name>Q5NMY5_ZYMMO</name>
<dbReference type="InterPro" id="IPR011122">
    <property type="entry name" value="WavE"/>
</dbReference>
<dbReference type="STRING" id="264203.ZMO1301"/>
<keyword evidence="2" id="KW-1185">Reference proteome</keyword>
<dbReference type="Proteomes" id="UP000001173">
    <property type="component" value="Chromosome"/>
</dbReference>
<proteinExistence type="predicted"/>
<dbReference type="AlphaFoldDB" id="Q5NMY5"/>
<evidence type="ECO:0000313" key="1">
    <source>
        <dbReference type="EMBL" id="AAV89925.1"/>
    </source>
</evidence>
<accession>Q5NMY5</accession>
<dbReference type="eggNOG" id="ENOG5032T52">
    <property type="taxonomic scope" value="Bacteria"/>
</dbReference>
<dbReference type="Pfam" id="PF07507">
    <property type="entry name" value="WavE"/>
    <property type="match status" value="1"/>
</dbReference>
<reference evidence="1 2" key="1">
    <citation type="journal article" date="2005" name="Nat. Biotechnol.">
        <title>The genome sequence of the ethanologenic bacterium Zymomonas mobilis ZM4.</title>
        <authorList>
            <person name="Seo J.S."/>
            <person name="Chong H."/>
            <person name="Park H.S."/>
            <person name="Yoon K.O."/>
            <person name="Jung C."/>
            <person name="Kim J.J."/>
            <person name="Hong J.H."/>
            <person name="Kim H."/>
            <person name="Kim J.H."/>
            <person name="Kil J.I."/>
            <person name="Park C.J."/>
            <person name="Oh H.M."/>
            <person name="Lee J.S."/>
            <person name="Jin S.J."/>
            <person name="Um H.W."/>
            <person name="Lee H.J."/>
            <person name="Oh S.J."/>
            <person name="Kim J.Y."/>
            <person name="Kang H.L."/>
            <person name="Lee S.Y."/>
            <person name="Lee K.J."/>
            <person name="Kang H.S."/>
        </authorList>
    </citation>
    <scope>NUCLEOTIDE SEQUENCE [LARGE SCALE GENOMIC DNA]</scope>
    <source>
        <strain evidence="2">ATCC 31821 / ZM4 / CP4</strain>
    </source>
</reference>
<evidence type="ECO:0008006" key="3">
    <source>
        <dbReference type="Google" id="ProtNLM"/>
    </source>
</evidence>
<protein>
    <recommendedName>
        <fullName evidence="3">WavE lipopolysaccharide synthesis</fullName>
    </recommendedName>
</protein>
<dbReference type="RefSeq" id="WP_011241103.1">
    <property type="nucleotide sequence ID" value="NC_006526.2"/>
</dbReference>